<dbReference type="EMBL" id="SJKB01000009">
    <property type="protein sequence ID" value="TCC58303.1"/>
    <property type="molecule type" value="Genomic_DNA"/>
</dbReference>
<dbReference type="AlphaFoldDB" id="A0A4R0KDA4"/>
<protein>
    <recommendedName>
        <fullName evidence="4">SLATT domain-containing protein</fullName>
    </recommendedName>
</protein>
<keyword evidence="1" id="KW-0472">Membrane</keyword>
<organism evidence="2 3">
    <name type="scientific">Kribbella pittospori</name>
    <dbReference type="NCBI Taxonomy" id="722689"/>
    <lineage>
        <taxon>Bacteria</taxon>
        <taxon>Bacillati</taxon>
        <taxon>Actinomycetota</taxon>
        <taxon>Actinomycetes</taxon>
        <taxon>Propionibacteriales</taxon>
        <taxon>Kribbellaceae</taxon>
        <taxon>Kribbella</taxon>
    </lineage>
</organism>
<comment type="caution">
    <text evidence="2">The sequence shown here is derived from an EMBL/GenBank/DDBJ whole genome shotgun (WGS) entry which is preliminary data.</text>
</comment>
<evidence type="ECO:0008006" key="4">
    <source>
        <dbReference type="Google" id="ProtNLM"/>
    </source>
</evidence>
<dbReference type="RefSeq" id="WP_131361693.1">
    <property type="nucleotide sequence ID" value="NZ_SJKB01000009.1"/>
</dbReference>
<proteinExistence type="predicted"/>
<feature type="transmembrane region" description="Helical" evidence="1">
    <location>
        <begin position="28"/>
        <end position="47"/>
    </location>
</feature>
<name>A0A4R0KDA4_9ACTN</name>
<gene>
    <name evidence="2" type="ORF">E0H73_28745</name>
</gene>
<evidence type="ECO:0000313" key="3">
    <source>
        <dbReference type="Proteomes" id="UP000291144"/>
    </source>
</evidence>
<evidence type="ECO:0000256" key="1">
    <source>
        <dbReference type="SAM" id="Phobius"/>
    </source>
</evidence>
<keyword evidence="3" id="KW-1185">Reference proteome</keyword>
<accession>A0A4R0KDA4</accession>
<dbReference type="Proteomes" id="UP000291144">
    <property type="component" value="Unassembled WGS sequence"/>
</dbReference>
<keyword evidence="1" id="KW-1133">Transmembrane helix</keyword>
<feature type="transmembrane region" description="Helical" evidence="1">
    <location>
        <begin position="59"/>
        <end position="77"/>
    </location>
</feature>
<sequence length="210" mass="22392">MPATEQTTTAPAASFAAATETLRSAVRWLLTAAAGVGGLLVAGLQLTSLGSLNLDDWRLWVGVSGVLIAVAGVAYLITRASQILTNEWITLAQLSVDDFQARLGGATSQSPLLLEIEVYKHELYAHVAETVEQLYQRLIQANELARKTGADESVACNAAELREAADKVVQFANYHETRGRFRTLSRQFAFAGAAVVVGVLLFAYAANPAG</sequence>
<keyword evidence="1" id="KW-0812">Transmembrane</keyword>
<dbReference type="OrthoDB" id="5198288at2"/>
<reference evidence="2 3" key="1">
    <citation type="submission" date="2019-02" db="EMBL/GenBank/DDBJ databases">
        <title>Kribbella capetownensis sp. nov. and Kribbella speibonae sp. nov., isolated from soil.</title>
        <authorList>
            <person name="Curtis S.M."/>
            <person name="Norton I."/>
            <person name="Everest G.J."/>
            <person name="Meyers P.R."/>
        </authorList>
    </citation>
    <scope>NUCLEOTIDE SEQUENCE [LARGE SCALE GENOMIC DNA]</scope>
    <source>
        <strain evidence="2 3">NRRL B-24813</strain>
    </source>
</reference>
<evidence type="ECO:0000313" key="2">
    <source>
        <dbReference type="EMBL" id="TCC58303.1"/>
    </source>
</evidence>
<feature type="transmembrane region" description="Helical" evidence="1">
    <location>
        <begin position="188"/>
        <end position="206"/>
    </location>
</feature>